<sequence>MGKMLQIINRSKNTNLYACKCFYLILSRIIQLKLLGNLNHWNTYLKPTKIYSKVFALINRKNKRSSQKTERYVLKRRVQKKVPSEKYRNYKNVFQLSFSSKINKVLYKN</sequence>
<name>A0A3M7Q4D9_BRAPC</name>
<dbReference type="EMBL" id="REGN01007564">
    <property type="protein sequence ID" value="RNA05871.1"/>
    <property type="molecule type" value="Genomic_DNA"/>
</dbReference>
<gene>
    <name evidence="1" type="ORF">BpHYR1_018987</name>
</gene>
<dbReference type="AlphaFoldDB" id="A0A3M7Q4D9"/>
<organism evidence="1 2">
    <name type="scientific">Brachionus plicatilis</name>
    <name type="common">Marine rotifer</name>
    <name type="synonym">Brachionus muelleri</name>
    <dbReference type="NCBI Taxonomy" id="10195"/>
    <lineage>
        <taxon>Eukaryota</taxon>
        <taxon>Metazoa</taxon>
        <taxon>Spiralia</taxon>
        <taxon>Gnathifera</taxon>
        <taxon>Rotifera</taxon>
        <taxon>Eurotatoria</taxon>
        <taxon>Monogononta</taxon>
        <taxon>Pseudotrocha</taxon>
        <taxon>Ploima</taxon>
        <taxon>Brachionidae</taxon>
        <taxon>Brachionus</taxon>
    </lineage>
</organism>
<keyword evidence="2" id="KW-1185">Reference proteome</keyword>
<dbReference type="Proteomes" id="UP000276133">
    <property type="component" value="Unassembled WGS sequence"/>
</dbReference>
<accession>A0A3M7Q4D9</accession>
<protein>
    <submittedName>
        <fullName evidence="1">Uncharacterized protein</fullName>
    </submittedName>
</protein>
<evidence type="ECO:0000313" key="1">
    <source>
        <dbReference type="EMBL" id="RNA05871.1"/>
    </source>
</evidence>
<proteinExistence type="predicted"/>
<comment type="caution">
    <text evidence="1">The sequence shown here is derived from an EMBL/GenBank/DDBJ whole genome shotgun (WGS) entry which is preliminary data.</text>
</comment>
<reference evidence="1 2" key="1">
    <citation type="journal article" date="2018" name="Sci. Rep.">
        <title>Genomic signatures of local adaptation to the degree of environmental predictability in rotifers.</title>
        <authorList>
            <person name="Franch-Gras L."/>
            <person name="Hahn C."/>
            <person name="Garcia-Roger E.M."/>
            <person name="Carmona M.J."/>
            <person name="Serra M."/>
            <person name="Gomez A."/>
        </authorList>
    </citation>
    <scope>NUCLEOTIDE SEQUENCE [LARGE SCALE GENOMIC DNA]</scope>
    <source>
        <strain evidence="1">HYR1</strain>
    </source>
</reference>
<evidence type="ECO:0000313" key="2">
    <source>
        <dbReference type="Proteomes" id="UP000276133"/>
    </source>
</evidence>